<dbReference type="EMBL" id="WTUX01000019">
    <property type="protein sequence ID" value="MZR14657.1"/>
    <property type="molecule type" value="Genomic_DNA"/>
</dbReference>
<reference evidence="1 2" key="1">
    <citation type="submission" date="2019-12" db="EMBL/GenBank/DDBJ databases">
        <title>Maritimibacter sp. nov. sp. isolated from sea sand.</title>
        <authorList>
            <person name="Kim J."/>
            <person name="Jeong S.E."/>
            <person name="Jung H.S."/>
            <person name="Jeon C.O."/>
        </authorList>
    </citation>
    <scope>NUCLEOTIDE SEQUENCE [LARGE SCALE GENOMIC DNA]</scope>
    <source>
        <strain evidence="1 2">DP07</strain>
    </source>
</reference>
<dbReference type="RefSeq" id="WP_161352761.1">
    <property type="nucleotide sequence ID" value="NZ_WTUX01000019.1"/>
</dbReference>
<sequence length="69" mass="7627">MSHVYPVTEVYGSSPDSIDDAIRQAVKAASSSVRHIEWFEVSEIRGHVENGEVAHFQVGVKLGFRLDEG</sequence>
<dbReference type="SUPFAM" id="SSF89807">
    <property type="entry name" value="Dodecin-like"/>
    <property type="match status" value="1"/>
</dbReference>
<dbReference type="Pfam" id="PF07311">
    <property type="entry name" value="Dodecin"/>
    <property type="match status" value="1"/>
</dbReference>
<dbReference type="Gene3D" id="3.30.1660.10">
    <property type="entry name" value="Flavin-binding protein dodecin"/>
    <property type="match status" value="1"/>
</dbReference>
<proteinExistence type="predicted"/>
<dbReference type="AlphaFoldDB" id="A0A845M9D9"/>
<dbReference type="InterPro" id="IPR025543">
    <property type="entry name" value="Dodecin-like"/>
</dbReference>
<dbReference type="InterPro" id="IPR036694">
    <property type="entry name" value="Dodecin-like_sf"/>
</dbReference>
<dbReference type="Proteomes" id="UP000467322">
    <property type="component" value="Unassembled WGS sequence"/>
</dbReference>
<name>A0A845M9D9_9RHOB</name>
<dbReference type="NCBIfam" id="NF043052">
    <property type="entry name" value="DodecBact"/>
    <property type="match status" value="1"/>
</dbReference>
<organism evidence="1 2">
    <name type="scientific">Maritimibacter harenae</name>
    <dbReference type="NCBI Taxonomy" id="2606218"/>
    <lineage>
        <taxon>Bacteria</taxon>
        <taxon>Pseudomonadati</taxon>
        <taxon>Pseudomonadota</taxon>
        <taxon>Alphaproteobacteria</taxon>
        <taxon>Rhodobacterales</taxon>
        <taxon>Roseobacteraceae</taxon>
        <taxon>Maritimibacter</taxon>
    </lineage>
</organism>
<evidence type="ECO:0000313" key="1">
    <source>
        <dbReference type="EMBL" id="MZR14657.1"/>
    </source>
</evidence>
<dbReference type="PANTHER" id="PTHR39324:SF1">
    <property type="entry name" value="CALCIUM DODECIN"/>
    <property type="match status" value="1"/>
</dbReference>
<gene>
    <name evidence="1" type="ORF">GQE99_16680</name>
</gene>
<evidence type="ECO:0000313" key="2">
    <source>
        <dbReference type="Proteomes" id="UP000467322"/>
    </source>
</evidence>
<protein>
    <submittedName>
        <fullName evidence="1">Dodecin family protein</fullName>
    </submittedName>
</protein>
<dbReference type="InterPro" id="IPR050049">
    <property type="entry name" value="Dodecin_bact"/>
</dbReference>
<comment type="caution">
    <text evidence="1">The sequence shown here is derived from an EMBL/GenBank/DDBJ whole genome shotgun (WGS) entry which is preliminary data.</text>
</comment>
<dbReference type="InterPro" id="IPR009923">
    <property type="entry name" value="Dodecin"/>
</dbReference>
<keyword evidence="2" id="KW-1185">Reference proteome</keyword>
<dbReference type="PANTHER" id="PTHR39324">
    <property type="entry name" value="CALCIUM DODECIN"/>
    <property type="match status" value="1"/>
</dbReference>
<accession>A0A845M9D9</accession>